<evidence type="ECO:0000256" key="3">
    <source>
        <dbReference type="PROSITE-ProRule" id="PRU00221"/>
    </source>
</evidence>
<dbReference type="EMBL" id="JAUJYN010000003">
    <property type="protein sequence ID" value="KAK1276643.1"/>
    <property type="molecule type" value="Genomic_DNA"/>
</dbReference>
<comment type="caution">
    <text evidence="5">The sequence shown here is derived from an EMBL/GenBank/DDBJ whole genome shotgun (WGS) entry which is preliminary data.</text>
</comment>
<dbReference type="InterPro" id="IPR016024">
    <property type="entry name" value="ARM-type_fold"/>
</dbReference>
<dbReference type="SMART" id="SM00320">
    <property type="entry name" value="WD40"/>
    <property type="match status" value="6"/>
</dbReference>
<dbReference type="PROSITE" id="PS00678">
    <property type="entry name" value="WD_REPEATS_1"/>
    <property type="match status" value="1"/>
</dbReference>
<feature type="compositionally biased region" description="Polar residues" evidence="4">
    <location>
        <begin position="796"/>
        <end position="805"/>
    </location>
</feature>
<evidence type="ECO:0000313" key="5">
    <source>
        <dbReference type="EMBL" id="KAK1276643.1"/>
    </source>
</evidence>
<dbReference type="PANTHER" id="PTHR44099:SF4">
    <property type="entry name" value="RABCONNECTIN-3B, ISOFORM A"/>
    <property type="match status" value="1"/>
</dbReference>
<dbReference type="InterPro" id="IPR049916">
    <property type="entry name" value="WDR72-like"/>
</dbReference>
<dbReference type="InterPro" id="IPR001680">
    <property type="entry name" value="WD40_rpt"/>
</dbReference>
<dbReference type="PANTHER" id="PTHR44099">
    <property type="entry name" value="RABCONNECTIN-3B, ISOFORM A"/>
    <property type="match status" value="1"/>
</dbReference>
<dbReference type="PROSITE" id="PS50082">
    <property type="entry name" value="WD_REPEATS_2"/>
    <property type="match status" value="1"/>
</dbReference>
<sequence length="1537" mass="168574">MKCESVACVWSHATPPLQRITAVASISDPPSLFTGGSNGSIIWWKLSPSNDDHQQQQELWPMAMLCGHASAIADLSVCKPIVGHAESQSTDPAMPHDSTTALMSACADGVLCVWSRSSGHCRRRRKLPPWVGSPFKMSVFPASPRYVCIACSSADSMHTHLDEYPDTIDTVVNSHDDKEPHHCRNSKWAIVILDSCSLNIVRTIFHGNLSFGSLKTMVLFPSIGNRDTWSVIMADVLGNTHSMIIPDKPDPDGEGWSGSQSVSSSDAASSVWKAGEYDGVQGISVATHGKLLALIFKTHCIFKSTSDGKDVGEISLQDSPICTENLSSETFISGGMFFHSRRSDDAPESRDYQTKVVTDNFVVWNAAGAAVIYRITHSISTFGFEPLCEIPAVPHPPDSRTSISFSQLNEYIVRIESISFAYEDSLLWTPHATIWLVSGQNFTGKIDTHGQLRPLHEMKTEQDNCGSFSCFMIGQGGFLHDQTRSLPVFPQSDKEDVSGQSCSTGANKSNFVQGEHGQNFMVTGRTVSSSLVFSEEFCSSYVIVYGYHNGEIEVVRLGVSFLESQNSNGSIPSRINGHIYEQNFSGHTGAILCLALHHMVAVSNDHNLQDVLISGSLDCTVRIWDLTTGKLVSIMHHHVAPIRQIIMPPPCTDQPWCNCFLTVSDDSAVALVSLESMQVVRMFPGHPCYPVMVAWDSARGYIACQCRNFSPSSEVVNVLYIWDVKTGARERVIRGTASQLMYDHFCKGITINSITGNILGGTTSASSLLFPGSEDSGFNQSQKKGTGKGMAAMNKKGNTPRQTAEFNELDNSPAHHNKGKAPLSNATDDLSYDSSLYKSMRETVPQQKKYPINCSCPFPGIAILKFDLLILMSQHERCMQSVGDCDRHVLDPPSSQMTLNLESNQIPSEERSGSQGIDIDHGKESLEGCLVKFFLSLLHLWDVDHEMDKLLVDEMDIRKPESIFVASGLQGDRGSLTLMFPGPRAALELWKSSSEFVAMRSLTIVSLAQRMISMSRSTSAASIALSAFYTRNLAEKVPEIKPPLLQILASFWQDKSEHVRMAARSLFHCAASRAIPLPLSCHKSNQLALPANSLNDAPDIPMDTFTSKKLDFDGPEVTDGINEVEKTSILAWLESYEMQDWVSCIGGTTQDAMASHIIVSAALAVWYPSIVKASLARIIVNHLIKLIMAMNDRYSASAAELLAEGMDSTWKEWIVPEIPRLIGDMFFQVECLSGTASNTSIQNPAVAANIREALIGVLLPSLAAADTLGFLNVIESQIWATSSDSPVHLVALTTLIRVIRSSPKPLAPYLNKAVNFVLQTMDHGNLVMRKACLHRSMTALKEIGRAFPMVALNEASTRMAFGDAVGDIRSATIQVYDIQSVTKIKVLDASWPPGLPSLLVGASNTTITTAISALCFSLDGEGLVAFSENGFMIRWWSLGTAWWEKLSRTATPVQCTKLIFVPPWEGFSPNSSRSSIMASIIGDGSQMKSKEKFRGLSDVDHLKLLLHNLDLSYRLEWDGERKVKLLWHGQKLGVFQL</sequence>
<evidence type="ECO:0000256" key="1">
    <source>
        <dbReference type="ARBA" id="ARBA00022574"/>
    </source>
</evidence>
<keyword evidence="1 3" id="KW-0853">WD repeat</keyword>
<dbReference type="Gene3D" id="2.130.10.10">
    <property type="entry name" value="YVTN repeat-like/Quinoprotein amine dehydrogenase"/>
    <property type="match status" value="2"/>
</dbReference>
<protein>
    <recommendedName>
        <fullName evidence="7">Transducin/WD40 repeat-like superfamily protein</fullName>
    </recommendedName>
</protein>
<evidence type="ECO:0000256" key="4">
    <source>
        <dbReference type="SAM" id="MobiDB-lite"/>
    </source>
</evidence>
<feature type="repeat" description="WD" evidence="3">
    <location>
        <begin position="584"/>
        <end position="634"/>
    </location>
</feature>
<accession>A0AAV9BIQ4</accession>
<proteinExistence type="predicted"/>
<evidence type="ECO:0000256" key="2">
    <source>
        <dbReference type="ARBA" id="ARBA00022737"/>
    </source>
</evidence>
<reference evidence="5" key="2">
    <citation type="submission" date="2023-06" db="EMBL/GenBank/DDBJ databases">
        <authorList>
            <person name="Ma L."/>
            <person name="Liu K.-W."/>
            <person name="Li Z."/>
            <person name="Hsiao Y.-Y."/>
            <person name="Qi Y."/>
            <person name="Fu T."/>
            <person name="Tang G."/>
            <person name="Zhang D."/>
            <person name="Sun W.-H."/>
            <person name="Liu D.-K."/>
            <person name="Li Y."/>
            <person name="Chen G.-Z."/>
            <person name="Liu X.-D."/>
            <person name="Liao X.-Y."/>
            <person name="Jiang Y.-T."/>
            <person name="Yu X."/>
            <person name="Hao Y."/>
            <person name="Huang J."/>
            <person name="Zhao X.-W."/>
            <person name="Ke S."/>
            <person name="Chen Y.-Y."/>
            <person name="Wu W.-L."/>
            <person name="Hsu J.-L."/>
            <person name="Lin Y.-F."/>
            <person name="Huang M.-D."/>
            <person name="Li C.-Y."/>
            <person name="Huang L."/>
            <person name="Wang Z.-W."/>
            <person name="Zhao X."/>
            <person name="Zhong W.-Y."/>
            <person name="Peng D.-H."/>
            <person name="Ahmad S."/>
            <person name="Lan S."/>
            <person name="Zhang J.-S."/>
            <person name="Tsai W.-C."/>
            <person name="Van De Peer Y."/>
            <person name="Liu Z.-J."/>
        </authorList>
    </citation>
    <scope>NUCLEOTIDE SEQUENCE</scope>
    <source>
        <strain evidence="5">SCP</strain>
        <tissue evidence="5">Leaves</tissue>
    </source>
</reference>
<reference evidence="5" key="1">
    <citation type="journal article" date="2023" name="Nat. Commun.">
        <title>Diploid and tetraploid genomes of Acorus and the evolution of monocots.</title>
        <authorList>
            <person name="Ma L."/>
            <person name="Liu K.W."/>
            <person name="Li Z."/>
            <person name="Hsiao Y.Y."/>
            <person name="Qi Y."/>
            <person name="Fu T."/>
            <person name="Tang G.D."/>
            <person name="Zhang D."/>
            <person name="Sun W.H."/>
            <person name="Liu D.K."/>
            <person name="Li Y."/>
            <person name="Chen G.Z."/>
            <person name="Liu X.D."/>
            <person name="Liao X.Y."/>
            <person name="Jiang Y.T."/>
            <person name="Yu X."/>
            <person name="Hao Y."/>
            <person name="Huang J."/>
            <person name="Zhao X.W."/>
            <person name="Ke S."/>
            <person name="Chen Y.Y."/>
            <person name="Wu W.L."/>
            <person name="Hsu J.L."/>
            <person name="Lin Y.F."/>
            <person name="Huang M.D."/>
            <person name="Li C.Y."/>
            <person name="Huang L."/>
            <person name="Wang Z.W."/>
            <person name="Zhao X."/>
            <person name="Zhong W.Y."/>
            <person name="Peng D.H."/>
            <person name="Ahmad S."/>
            <person name="Lan S."/>
            <person name="Zhang J.S."/>
            <person name="Tsai W.C."/>
            <person name="Van de Peer Y."/>
            <person name="Liu Z.J."/>
        </authorList>
    </citation>
    <scope>NUCLEOTIDE SEQUENCE</scope>
    <source>
        <strain evidence="5">SCP</strain>
    </source>
</reference>
<evidence type="ECO:0008006" key="7">
    <source>
        <dbReference type="Google" id="ProtNLM"/>
    </source>
</evidence>
<gene>
    <name evidence="5" type="ORF">QJS04_geneDACA011845</name>
</gene>
<dbReference type="GO" id="GO:0005737">
    <property type="term" value="C:cytoplasm"/>
    <property type="evidence" value="ECO:0007669"/>
    <property type="project" value="TreeGrafter"/>
</dbReference>
<organism evidence="5 6">
    <name type="scientific">Acorus gramineus</name>
    <name type="common">Dwarf sweet flag</name>
    <dbReference type="NCBI Taxonomy" id="55184"/>
    <lineage>
        <taxon>Eukaryota</taxon>
        <taxon>Viridiplantae</taxon>
        <taxon>Streptophyta</taxon>
        <taxon>Embryophyta</taxon>
        <taxon>Tracheophyta</taxon>
        <taxon>Spermatophyta</taxon>
        <taxon>Magnoliopsida</taxon>
        <taxon>Liliopsida</taxon>
        <taxon>Acoraceae</taxon>
        <taxon>Acorus</taxon>
    </lineage>
</organism>
<keyword evidence="6" id="KW-1185">Reference proteome</keyword>
<name>A0AAV9BIQ4_ACOGR</name>
<dbReference type="Proteomes" id="UP001179952">
    <property type="component" value="Unassembled WGS sequence"/>
</dbReference>
<evidence type="ECO:0000313" key="6">
    <source>
        <dbReference type="Proteomes" id="UP001179952"/>
    </source>
</evidence>
<dbReference type="SUPFAM" id="SSF48371">
    <property type="entry name" value="ARM repeat"/>
    <property type="match status" value="1"/>
</dbReference>
<dbReference type="InterPro" id="IPR015943">
    <property type="entry name" value="WD40/YVTN_repeat-like_dom_sf"/>
</dbReference>
<dbReference type="InterPro" id="IPR019775">
    <property type="entry name" value="WD40_repeat_CS"/>
</dbReference>
<feature type="region of interest" description="Disordered" evidence="4">
    <location>
        <begin position="773"/>
        <end position="827"/>
    </location>
</feature>
<dbReference type="Pfam" id="PF00400">
    <property type="entry name" value="WD40"/>
    <property type="match status" value="1"/>
</dbReference>
<dbReference type="InterPro" id="IPR036322">
    <property type="entry name" value="WD40_repeat_dom_sf"/>
</dbReference>
<keyword evidence="2" id="KW-0677">Repeat</keyword>
<dbReference type="SUPFAM" id="SSF50978">
    <property type="entry name" value="WD40 repeat-like"/>
    <property type="match status" value="2"/>
</dbReference>